<protein>
    <submittedName>
        <fullName evidence="2">DNA polymerase III, chi subunit</fullName>
    </submittedName>
</protein>
<name>A0A1I4NZA1_9PROT</name>
<keyword evidence="3" id="KW-1185">Reference proteome</keyword>
<dbReference type="EMBL" id="CAJNAP010000052">
    <property type="protein sequence ID" value="CAE6516116.1"/>
    <property type="molecule type" value="Genomic_DNA"/>
</dbReference>
<evidence type="ECO:0000313" key="1">
    <source>
        <dbReference type="EMBL" id="CAE6516116.1"/>
    </source>
</evidence>
<evidence type="ECO:0000313" key="2">
    <source>
        <dbReference type="EMBL" id="SFM20443.1"/>
    </source>
</evidence>
<gene>
    <name evidence="1" type="ORF">NMYAN_60013</name>
    <name evidence="2" type="ORF">SAMN05421880_10968</name>
</gene>
<dbReference type="EMBL" id="FOUF01000009">
    <property type="protein sequence ID" value="SFM20443.1"/>
    <property type="molecule type" value="Genomic_DNA"/>
</dbReference>
<sequence>MVRLVREDCFCDVMVTKVDFYSGATDKWLVACRLSAKAVQHATSMIIYIPDANLLRQFDKLLWTFSPISFVPHCRIEDSAASKTPVILSERSDESAWIRHYEIMLNLHNDIPPHYKQFQRVIEIVGIEPEDREAARARYRFYQEQGLSVHHHRLDRNQE</sequence>
<dbReference type="GO" id="GO:0006260">
    <property type="term" value="P:DNA replication"/>
    <property type="evidence" value="ECO:0007669"/>
    <property type="project" value="InterPro"/>
</dbReference>
<organism evidence="2 3">
    <name type="scientific">Nitrosomonas nitrosa</name>
    <dbReference type="NCBI Taxonomy" id="52442"/>
    <lineage>
        <taxon>Bacteria</taxon>
        <taxon>Pseudomonadati</taxon>
        <taxon>Pseudomonadota</taxon>
        <taxon>Betaproteobacteria</taxon>
        <taxon>Nitrosomonadales</taxon>
        <taxon>Nitrosomonadaceae</taxon>
        <taxon>Nitrosomonas</taxon>
    </lineage>
</organism>
<dbReference type="AlphaFoldDB" id="A0A1I4NZA1"/>
<dbReference type="STRING" id="52442.SAMN05421880_10968"/>
<dbReference type="PANTHER" id="PTHR38767">
    <property type="entry name" value="DNA POLYMERASE III SUBUNIT CHI"/>
    <property type="match status" value="1"/>
</dbReference>
<dbReference type="InterPro" id="IPR036768">
    <property type="entry name" value="PolIII_chi_sf"/>
</dbReference>
<dbReference type="GO" id="GO:0032298">
    <property type="term" value="P:positive regulation of DNA-templated DNA replication initiation"/>
    <property type="evidence" value="ECO:0007669"/>
    <property type="project" value="TreeGrafter"/>
</dbReference>
<reference evidence="1" key="2">
    <citation type="submission" date="2021-02" db="EMBL/GenBank/DDBJ databases">
        <authorList>
            <person name="Han P."/>
        </authorList>
    </citation>
    <scope>NUCLEOTIDE SEQUENCE</scope>
    <source>
        <strain evidence="1">Nitrosomonas nitrosa 18-3D</strain>
    </source>
</reference>
<dbReference type="Gene3D" id="3.40.50.10110">
    <property type="entry name" value="DNA polymerase III subunit chi"/>
    <property type="match status" value="1"/>
</dbReference>
<dbReference type="InterPro" id="IPR007459">
    <property type="entry name" value="DNA_pol3_chi"/>
</dbReference>
<dbReference type="PANTHER" id="PTHR38767:SF1">
    <property type="entry name" value="DNA POLYMERASE III SUBUNIT CHI"/>
    <property type="match status" value="1"/>
</dbReference>
<dbReference type="Pfam" id="PF04364">
    <property type="entry name" value="DNA_pol3_chi"/>
    <property type="match status" value="1"/>
</dbReference>
<evidence type="ECO:0000313" key="3">
    <source>
        <dbReference type="Proteomes" id="UP000199561"/>
    </source>
</evidence>
<dbReference type="GO" id="GO:0003887">
    <property type="term" value="F:DNA-directed DNA polymerase activity"/>
    <property type="evidence" value="ECO:0007669"/>
    <property type="project" value="InterPro"/>
</dbReference>
<proteinExistence type="predicted"/>
<dbReference type="SUPFAM" id="SSF102400">
    <property type="entry name" value="DNA polymerase III chi subunit"/>
    <property type="match status" value="1"/>
</dbReference>
<dbReference type="Proteomes" id="UP000601736">
    <property type="component" value="Unassembled WGS sequence"/>
</dbReference>
<dbReference type="Proteomes" id="UP000199561">
    <property type="component" value="Unassembled WGS sequence"/>
</dbReference>
<reference evidence="2 3" key="1">
    <citation type="submission" date="2016-10" db="EMBL/GenBank/DDBJ databases">
        <authorList>
            <person name="de Groot N.N."/>
        </authorList>
    </citation>
    <scope>NUCLEOTIDE SEQUENCE [LARGE SCALE GENOMIC DNA]</scope>
    <source>
        <strain evidence="2 3">Nm146</strain>
    </source>
</reference>
<accession>A0A1I4NZA1</accession>
<dbReference type="GO" id="GO:0003677">
    <property type="term" value="F:DNA binding"/>
    <property type="evidence" value="ECO:0007669"/>
    <property type="project" value="InterPro"/>
</dbReference>